<dbReference type="AlphaFoldDB" id="A0A3N9XRE6"/>
<comment type="caution">
    <text evidence="1">The sequence shown here is derived from an EMBL/GenBank/DDBJ whole genome shotgun (WGS) entry which is preliminary data.</text>
</comment>
<proteinExistence type="predicted"/>
<evidence type="ECO:0000313" key="1">
    <source>
        <dbReference type="EMBL" id="RQX15566.1"/>
    </source>
</evidence>
<sequence length="43" mass="4528">MATGAAPGVPGAAPVVLLGLSVSAGRRRSRCPRGSWLRRPTRW</sequence>
<dbReference type="EMBL" id="QDGB01000276">
    <property type="protein sequence ID" value="RQX15566.1"/>
    <property type="molecule type" value="Genomic_DNA"/>
</dbReference>
<organism evidence="1 2">
    <name type="scientific">Micromonospora ureilytica</name>
    <dbReference type="NCBI Taxonomy" id="709868"/>
    <lineage>
        <taxon>Bacteria</taxon>
        <taxon>Bacillati</taxon>
        <taxon>Actinomycetota</taxon>
        <taxon>Actinomycetes</taxon>
        <taxon>Micromonosporales</taxon>
        <taxon>Micromonosporaceae</taxon>
        <taxon>Micromonospora</taxon>
    </lineage>
</organism>
<dbReference type="NCBIfam" id="TIGR03382">
    <property type="entry name" value="GC_trans_RRR"/>
    <property type="match status" value="1"/>
</dbReference>
<dbReference type="Proteomes" id="UP000278981">
    <property type="component" value="Unassembled WGS sequence"/>
</dbReference>
<name>A0A3N9XRE6_9ACTN</name>
<dbReference type="InterPro" id="IPR017756">
    <property type="entry name" value="TM_Gly-Cys-Arg_CS"/>
</dbReference>
<evidence type="ECO:0000313" key="2">
    <source>
        <dbReference type="Proteomes" id="UP000278981"/>
    </source>
</evidence>
<protein>
    <submittedName>
        <fullName evidence="1">Uncharacterized protein</fullName>
    </submittedName>
</protein>
<gene>
    <name evidence="1" type="ORF">DDE19_18815</name>
</gene>
<reference evidence="1 2" key="1">
    <citation type="submission" date="2018-04" db="EMBL/GenBank/DDBJ databases">
        <title>Micromonosporas from Atacama Desert.</title>
        <authorList>
            <person name="Carro L."/>
            <person name="Klenk H.-P."/>
            <person name="Goodfellow M."/>
        </authorList>
    </citation>
    <scope>NUCLEOTIDE SEQUENCE [LARGE SCALE GENOMIC DNA]</scope>
    <source>
        <strain evidence="1 2">LB19</strain>
    </source>
</reference>
<accession>A0A3N9XRE6</accession>